<dbReference type="Proteomes" id="UP001174936">
    <property type="component" value="Unassembled WGS sequence"/>
</dbReference>
<name>A0AA39YQ14_9PEZI</name>
<dbReference type="InterPro" id="IPR036869">
    <property type="entry name" value="J_dom_sf"/>
</dbReference>
<evidence type="ECO:0000259" key="4">
    <source>
        <dbReference type="Pfam" id="PF07743"/>
    </source>
</evidence>
<protein>
    <recommendedName>
        <fullName evidence="4">Co-chaperone HscB C-terminal oligomerisation domain-containing protein</fullName>
    </recommendedName>
</protein>
<dbReference type="NCBIfam" id="TIGR00714">
    <property type="entry name" value="hscB"/>
    <property type="match status" value="1"/>
</dbReference>
<comment type="caution">
    <text evidence="5">The sequence shown here is derived from an EMBL/GenBank/DDBJ whole genome shotgun (WGS) entry which is preliminary data.</text>
</comment>
<evidence type="ECO:0000313" key="6">
    <source>
        <dbReference type="Proteomes" id="UP001174936"/>
    </source>
</evidence>
<evidence type="ECO:0000256" key="2">
    <source>
        <dbReference type="ARBA" id="ARBA00023186"/>
    </source>
</evidence>
<dbReference type="EMBL" id="JAULSV010000001">
    <property type="protein sequence ID" value="KAK0655647.1"/>
    <property type="molecule type" value="Genomic_DNA"/>
</dbReference>
<dbReference type="Pfam" id="PF07743">
    <property type="entry name" value="HSCB_C"/>
    <property type="match status" value="1"/>
</dbReference>
<comment type="similarity">
    <text evidence="1">Belongs to the HscB family.</text>
</comment>
<dbReference type="SUPFAM" id="SSF47144">
    <property type="entry name" value="HSC20 (HSCB), C-terminal oligomerisation domain"/>
    <property type="match status" value="1"/>
</dbReference>
<dbReference type="GO" id="GO:0051087">
    <property type="term" value="F:protein-folding chaperone binding"/>
    <property type="evidence" value="ECO:0007669"/>
    <property type="project" value="InterPro"/>
</dbReference>
<dbReference type="GO" id="GO:0001671">
    <property type="term" value="F:ATPase activator activity"/>
    <property type="evidence" value="ECO:0007669"/>
    <property type="project" value="InterPro"/>
</dbReference>
<dbReference type="InterPro" id="IPR004640">
    <property type="entry name" value="HscB"/>
</dbReference>
<dbReference type="AlphaFoldDB" id="A0AA39YQ14"/>
<dbReference type="Gene3D" id="1.10.287.110">
    <property type="entry name" value="DnaJ domain"/>
    <property type="match status" value="1"/>
</dbReference>
<evidence type="ECO:0000313" key="5">
    <source>
        <dbReference type="EMBL" id="KAK0655647.1"/>
    </source>
</evidence>
<accession>A0AA39YQ14</accession>
<feature type="domain" description="Co-chaperone HscB C-terminal oligomerisation" evidence="4">
    <location>
        <begin position="191"/>
        <end position="262"/>
    </location>
</feature>
<evidence type="ECO:0000256" key="1">
    <source>
        <dbReference type="ARBA" id="ARBA00010476"/>
    </source>
</evidence>
<dbReference type="PANTHER" id="PTHR14021:SF15">
    <property type="entry name" value="IRON-SULFUR CLUSTER CO-CHAPERONE PROTEIN HSCB"/>
    <property type="match status" value="1"/>
</dbReference>
<sequence>MRTSILSNSGRAATSLCAACRRDVLAKTPFSTVAIARLHSRPTPGRKAPATTIPRHQPFSQSHSHNSNPAPASSSTTTQDNHRPFPRYYDLFPQTLPKGPPPTGPFAIDVRALRREFLQLQAAAHPDFHHAASGASADKDAARRQAEAASALINSAFKTLAHPLHRAEYLLHELYGVDLAGDERGAETEANPEVLMTVLEAREAVEEAEREEDLGEVRGANEERIREAEEVLGRAFAEGDVETAKAEAVKLRYWMNIRESVDNWERGKPVVLQH</sequence>
<feature type="compositionally biased region" description="Low complexity" evidence="3">
    <location>
        <begin position="62"/>
        <end position="77"/>
    </location>
</feature>
<reference evidence="5" key="1">
    <citation type="submission" date="2023-06" db="EMBL/GenBank/DDBJ databases">
        <title>Genome-scale phylogeny and comparative genomics of the fungal order Sordariales.</title>
        <authorList>
            <consortium name="Lawrence Berkeley National Laboratory"/>
            <person name="Hensen N."/>
            <person name="Bonometti L."/>
            <person name="Westerberg I."/>
            <person name="Brannstrom I.O."/>
            <person name="Guillou S."/>
            <person name="Cros-Aarteil S."/>
            <person name="Calhoun S."/>
            <person name="Haridas S."/>
            <person name="Kuo A."/>
            <person name="Mondo S."/>
            <person name="Pangilinan J."/>
            <person name="Riley R."/>
            <person name="Labutti K."/>
            <person name="Andreopoulos B."/>
            <person name="Lipzen A."/>
            <person name="Chen C."/>
            <person name="Yanf M."/>
            <person name="Daum C."/>
            <person name="Ng V."/>
            <person name="Clum A."/>
            <person name="Steindorff A."/>
            <person name="Ohm R."/>
            <person name="Martin F."/>
            <person name="Silar P."/>
            <person name="Natvig D."/>
            <person name="Lalanne C."/>
            <person name="Gautier V."/>
            <person name="Ament-Velasquez S.L."/>
            <person name="Kruys A."/>
            <person name="Hutchinson M.I."/>
            <person name="Powell A.J."/>
            <person name="Barry K."/>
            <person name="Miller A.N."/>
            <person name="Grigoriev I.V."/>
            <person name="Debuchy R."/>
            <person name="Gladieux P."/>
            <person name="Thoren M.H."/>
            <person name="Johannesson H."/>
        </authorList>
    </citation>
    <scope>NUCLEOTIDE SEQUENCE</scope>
    <source>
        <strain evidence="5">SMH2532-1</strain>
    </source>
</reference>
<dbReference type="InterPro" id="IPR009073">
    <property type="entry name" value="HscB_oligo_C"/>
</dbReference>
<dbReference type="InterPro" id="IPR036386">
    <property type="entry name" value="HscB_C_sf"/>
</dbReference>
<proteinExistence type="inferred from homology"/>
<keyword evidence="6" id="KW-1185">Reference proteome</keyword>
<dbReference type="Gene3D" id="1.20.1280.20">
    <property type="entry name" value="HscB, C-terminal domain"/>
    <property type="match status" value="1"/>
</dbReference>
<dbReference type="GO" id="GO:0051259">
    <property type="term" value="P:protein complex oligomerization"/>
    <property type="evidence" value="ECO:0007669"/>
    <property type="project" value="InterPro"/>
</dbReference>
<dbReference type="SUPFAM" id="SSF46565">
    <property type="entry name" value="Chaperone J-domain"/>
    <property type="match status" value="1"/>
</dbReference>
<dbReference type="GO" id="GO:0005739">
    <property type="term" value="C:mitochondrion"/>
    <property type="evidence" value="ECO:0007669"/>
    <property type="project" value="TreeGrafter"/>
</dbReference>
<keyword evidence="2" id="KW-0143">Chaperone</keyword>
<gene>
    <name evidence="5" type="ORF">B0T16DRAFT_15670</name>
</gene>
<dbReference type="GO" id="GO:0044571">
    <property type="term" value="P:[2Fe-2S] cluster assembly"/>
    <property type="evidence" value="ECO:0007669"/>
    <property type="project" value="InterPro"/>
</dbReference>
<dbReference type="PANTHER" id="PTHR14021">
    <property type="entry name" value="IRON-SULFUR CLUSTER CO-CHAPERONE PROTEIN HSCB"/>
    <property type="match status" value="1"/>
</dbReference>
<organism evidence="5 6">
    <name type="scientific">Cercophora newfieldiana</name>
    <dbReference type="NCBI Taxonomy" id="92897"/>
    <lineage>
        <taxon>Eukaryota</taxon>
        <taxon>Fungi</taxon>
        <taxon>Dikarya</taxon>
        <taxon>Ascomycota</taxon>
        <taxon>Pezizomycotina</taxon>
        <taxon>Sordariomycetes</taxon>
        <taxon>Sordariomycetidae</taxon>
        <taxon>Sordariales</taxon>
        <taxon>Lasiosphaeriaceae</taxon>
        <taxon>Cercophora</taxon>
    </lineage>
</organism>
<evidence type="ECO:0000256" key="3">
    <source>
        <dbReference type="SAM" id="MobiDB-lite"/>
    </source>
</evidence>
<feature type="region of interest" description="Disordered" evidence="3">
    <location>
        <begin position="37"/>
        <end position="83"/>
    </location>
</feature>